<evidence type="ECO:0000256" key="9">
    <source>
        <dbReference type="ARBA" id="ARBA00023295"/>
    </source>
</evidence>
<evidence type="ECO:0000256" key="8">
    <source>
        <dbReference type="ARBA" id="ARBA00023204"/>
    </source>
</evidence>
<feature type="binding site" evidence="10">
    <location>
        <position position="282"/>
    </location>
    <ligand>
        <name>[4Fe-4S] cluster</name>
        <dbReference type="ChEBI" id="CHEBI:49883"/>
    </ligand>
</feature>
<reference evidence="13 14" key="1">
    <citation type="submission" date="2017-01" db="EMBL/GenBank/DDBJ databases">
        <authorList>
            <person name="Varghese N."/>
            <person name="Submissions S."/>
        </authorList>
    </citation>
    <scope>NUCLEOTIDE SEQUENCE [LARGE SCALE GENOMIC DNA]</scope>
    <source>
        <strain evidence="13 14">DSM 44280</strain>
    </source>
</reference>
<dbReference type="FunFam" id="1.10.340.30:FF:000001">
    <property type="entry name" value="Endonuclease III"/>
    <property type="match status" value="1"/>
</dbReference>
<keyword evidence="2 10" id="KW-0004">4Fe-4S</keyword>
<dbReference type="EMBL" id="FTMH01000025">
    <property type="protein sequence ID" value="SIQ69193.1"/>
    <property type="molecule type" value="Genomic_DNA"/>
</dbReference>
<evidence type="ECO:0000256" key="4">
    <source>
        <dbReference type="ARBA" id="ARBA00022763"/>
    </source>
</evidence>
<evidence type="ECO:0000256" key="10">
    <source>
        <dbReference type="HAMAP-Rule" id="MF_00942"/>
    </source>
</evidence>
<keyword evidence="14" id="KW-1185">Reference proteome</keyword>
<dbReference type="InterPro" id="IPR005759">
    <property type="entry name" value="Nth"/>
</dbReference>
<dbReference type="InterPro" id="IPR003651">
    <property type="entry name" value="Endonuclease3_FeS-loop_motif"/>
</dbReference>
<keyword evidence="5 10" id="KW-0378">Hydrolase</keyword>
<dbReference type="SMART" id="SM00525">
    <property type="entry name" value="FES"/>
    <property type="match status" value="1"/>
</dbReference>
<evidence type="ECO:0000256" key="5">
    <source>
        <dbReference type="ARBA" id="ARBA00022801"/>
    </source>
</evidence>
<accession>A0A9X8WJ86</accession>
<evidence type="ECO:0000313" key="14">
    <source>
        <dbReference type="Proteomes" id="UP000185547"/>
    </source>
</evidence>
<feature type="binding site" evidence="10">
    <location>
        <position position="275"/>
    </location>
    <ligand>
        <name>[4Fe-4S] cluster</name>
        <dbReference type="ChEBI" id="CHEBI:49883"/>
    </ligand>
</feature>
<evidence type="ECO:0000256" key="11">
    <source>
        <dbReference type="SAM" id="MobiDB-lite"/>
    </source>
</evidence>
<keyword evidence="8 10" id="KW-0234">DNA repair</keyword>
<dbReference type="SUPFAM" id="SSF48150">
    <property type="entry name" value="DNA-glycosylase"/>
    <property type="match status" value="1"/>
</dbReference>
<dbReference type="HAMAP" id="MF_00942">
    <property type="entry name" value="Nth"/>
    <property type="match status" value="1"/>
</dbReference>
<comment type="function">
    <text evidence="10">DNA repair enzyme that has both DNA N-glycosylase activity and AP-lyase activity. The DNA N-glycosylase activity releases various damaged pyrimidines from DNA by cleaving the N-glycosidic bond, leaving an AP (apurinic/apyrimidinic) site. The AP-lyase activity cleaves the phosphodiester bond 3' to the AP site by a beta-elimination, leaving a 3'-terminal unsaturated sugar and a product with a terminal 5'-phosphate.</text>
</comment>
<dbReference type="InterPro" id="IPR023170">
    <property type="entry name" value="HhH_base_excis_C"/>
</dbReference>
<feature type="region of interest" description="Disordered" evidence="11">
    <location>
        <begin position="60"/>
        <end position="88"/>
    </location>
</feature>
<dbReference type="Gene3D" id="1.10.340.30">
    <property type="entry name" value="Hypothetical protein, domain 2"/>
    <property type="match status" value="1"/>
</dbReference>
<dbReference type="InterPro" id="IPR004035">
    <property type="entry name" value="Endouclease-III_FeS-bd_BS"/>
</dbReference>
<gene>
    <name evidence="10" type="primary">nth</name>
    <name evidence="13" type="ORF">SAMN05421802_12512</name>
</gene>
<evidence type="ECO:0000256" key="2">
    <source>
        <dbReference type="ARBA" id="ARBA00022485"/>
    </source>
</evidence>
<comment type="catalytic activity">
    <reaction evidence="10">
        <text>2'-deoxyribonucleotide-(2'-deoxyribose 5'-phosphate)-2'-deoxyribonucleotide-DNA = a 3'-end 2'-deoxyribonucleotide-(2,3-dehydro-2,3-deoxyribose 5'-phosphate)-DNA + a 5'-end 5'-phospho-2'-deoxyribonucleoside-DNA + H(+)</text>
        <dbReference type="Rhea" id="RHEA:66592"/>
        <dbReference type="Rhea" id="RHEA-COMP:13180"/>
        <dbReference type="Rhea" id="RHEA-COMP:16897"/>
        <dbReference type="Rhea" id="RHEA-COMP:17067"/>
        <dbReference type="ChEBI" id="CHEBI:15378"/>
        <dbReference type="ChEBI" id="CHEBI:136412"/>
        <dbReference type="ChEBI" id="CHEBI:157695"/>
        <dbReference type="ChEBI" id="CHEBI:167181"/>
        <dbReference type="EC" id="4.2.99.18"/>
    </reaction>
</comment>
<evidence type="ECO:0000313" key="13">
    <source>
        <dbReference type="EMBL" id="SIQ69193.1"/>
    </source>
</evidence>
<evidence type="ECO:0000259" key="12">
    <source>
        <dbReference type="SMART" id="SM00478"/>
    </source>
</evidence>
<dbReference type="AlphaFoldDB" id="A0A9X8WJ86"/>
<dbReference type="PANTHER" id="PTHR10359:SF18">
    <property type="entry name" value="ENDONUCLEASE III"/>
    <property type="match status" value="1"/>
</dbReference>
<dbReference type="NCBIfam" id="TIGR01083">
    <property type="entry name" value="nth"/>
    <property type="match status" value="1"/>
</dbReference>
<evidence type="ECO:0000256" key="3">
    <source>
        <dbReference type="ARBA" id="ARBA00022723"/>
    </source>
</evidence>
<comment type="cofactor">
    <cofactor evidence="10">
        <name>[4Fe-4S] cluster</name>
        <dbReference type="ChEBI" id="CHEBI:49883"/>
    </cofactor>
    <text evidence="10">Binds 1 [4Fe-4S] cluster.</text>
</comment>
<dbReference type="EC" id="4.2.99.18" evidence="10"/>
<keyword evidence="10" id="KW-0238">DNA-binding</keyword>
<keyword evidence="4 10" id="KW-0227">DNA damage</keyword>
<feature type="binding site" evidence="10">
    <location>
        <position position="291"/>
    </location>
    <ligand>
        <name>[4Fe-4S] cluster</name>
        <dbReference type="ChEBI" id="CHEBI:49883"/>
    </ligand>
</feature>
<sequence>MRFALYHPFAVLVRWLAKLVLIHYARLEPLHRQWERPEHKRDQQHEDHIHRCHFTPRVTSMSVMSSTSPKKHRRAGAHPAAKGAETDLGRTRRARRINRTLAETFPNAHAELDFSNPLELLVATVLSAQTTDVRVNMVTPALFAKYPTAEAYAEADQAEVEELIRSTGFYRSKAKNLIGLGQKLVTDFGGEVPTKLEDLVSLPGVGRKTAHVVRGNAFGIPGLTVDTHFQRLVGRLMLTVETDPVKIEHAIAELIQRREWTMFSHRIIFHGRRICHARKPACGVCPIAFDCPSFGAGPVDPEAAAGLVTGPEREHILGLV</sequence>
<dbReference type="GO" id="GO:0140078">
    <property type="term" value="F:class I DNA-(apurinic or apyrimidinic site) endonuclease activity"/>
    <property type="evidence" value="ECO:0007669"/>
    <property type="project" value="UniProtKB-EC"/>
</dbReference>
<protein>
    <recommendedName>
        <fullName evidence="10">Endonuclease III</fullName>
        <ecNumber evidence="10">4.2.99.18</ecNumber>
    </recommendedName>
    <alternativeName>
        <fullName evidence="10">DNA-(apurinic or apyrimidinic site) lyase</fullName>
    </alternativeName>
</protein>
<keyword evidence="10 13" id="KW-0456">Lyase</keyword>
<keyword evidence="9 10" id="KW-0326">Glycosidase</keyword>
<dbReference type="GO" id="GO:0003677">
    <property type="term" value="F:DNA binding"/>
    <property type="evidence" value="ECO:0007669"/>
    <property type="project" value="UniProtKB-UniRule"/>
</dbReference>
<dbReference type="Pfam" id="PF00730">
    <property type="entry name" value="HhH-GPD"/>
    <property type="match status" value="1"/>
</dbReference>
<keyword evidence="6 10" id="KW-0408">Iron</keyword>
<dbReference type="Proteomes" id="UP000185547">
    <property type="component" value="Unassembled WGS sequence"/>
</dbReference>
<dbReference type="InterPro" id="IPR011257">
    <property type="entry name" value="DNA_glycosylase"/>
</dbReference>
<dbReference type="Gene3D" id="1.10.1670.10">
    <property type="entry name" value="Helix-hairpin-Helix base-excision DNA repair enzymes (C-terminal)"/>
    <property type="match status" value="1"/>
</dbReference>
<name>A0A9X8WJ86_9CORY</name>
<keyword evidence="3 10" id="KW-0479">Metal-binding</keyword>
<dbReference type="InterPro" id="IPR000445">
    <property type="entry name" value="HhH_motif"/>
</dbReference>
<dbReference type="PANTHER" id="PTHR10359">
    <property type="entry name" value="A/G-SPECIFIC ADENINE GLYCOSYLASE/ENDONUCLEASE III"/>
    <property type="match status" value="1"/>
</dbReference>
<comment type="caution">
    <text evidence="13">The sequence shown here is derived from an EMBL/GenBank/DDBJ whole genome shotgun (WGS) entry which is preliminary data.</text>
</comment>
<evidence type="ECO:0000256" key="7">
    <source>
        <dbReference type="ARBA" id="ARBA00023014"/>
    </source>
</evidence>
<feature type="binding site" evidence="10">
    <location>
        <position position="285"/>
    </location>
    <ligand>
        <name>[4Fe-4S] cluster</name>
        <dbReference type="ChEBI" id="CHEBI:49883"/>
    </ligand>
</feature>
<evidence type="ECO:0000256" key="1">
    <source>
        <dbReference type="ARBA" id="ARBA00008343"/>
    </source>
</evidence>
<keyword evidence="7 10" id="KW-0411">Iron-sulfur</keyword>
<dbReference type="GO" id="GO:0006285">
    <property type="term" value="P:base-excision repair, AP site formation"/>
    <property type="evidence" value="ECO:0007669"/>
    <property type="project" value="TreeGrafter"/>
</dbReference>
<dbReference type="PROSITE" id="PS00764">
    <property type="entry name" value="ENDONUCLEASE_III_1"/>
    <property type="match status" value="1"/>
</dbReference>
<dbReference type="Pfam" id="PF10576">
    <property type="entry name" value="EndIII_4Fe-2S"/>
    <property type="match status" value="1"/>
</dbReference>
<organism evidence="13 14">
    <name type="scientific">Corynebacterium afermentans</name>
    <dbReference type="NCBI Taxonomy" id="38286"/>
    <lineage>
        <taxon>Bacteria</taxon>
        <taxon>Bacillati</taxon>
        <taxon>Actinomycetota</taxon>
        <taxon>Actinomycetes</taxon>
        <taxon>Mycobacteriales</taxon>
        <taxon>Corynebacteriaceae</taxon>
        <taxon>Corynebacterium</taxon>
    </lineage>
</organism>
<comment type="similarity">
    <text evidence="1 10">Belongs to the Nth/MutY family.</text>
</comment>
<dbReference type="CDD" id="cd00056">
    <property type="entry name" value="ENDO3c"/>
    <property type="match status" value="1"/>
</dbReference>
<evidence type="ECO:0000256" key="6">
    <source>
        <dbReference type="ARBA" id="ARBA00023004"/>
    </source>
</evidence>
<dbReference type="InterPro" id="IPR003265">
    <property type="entry name" value="HhH-GPD_domain"/>
</dbReference>
<dbReference type="Pfam" id="PF00633">
    <property type="entry name" value="HHH"/>
    <property type="match status" value="1"/>
</dbReference>
<dbReference type="GO" id="GO:0046872">
    <property type="term" value="F:metal ion binding"/>
    <property type="evidence" value="ECO:0007669"/>
    <property type="project" value="UniProtKB-KW"/>
</dbReference>
<proteinExistence type="inferred from homology"/>
<feature type="domain" description="HhH-GPD" evidence="12">
    <location>
        <begin position="126"/>
        <end position="273"/>
    </location>
</feature>
<dbReference type="GO" id="GO:0019104">
    <property type="term" value="F:DNA N-glycosylase activity"/>
    <property type="evidence" value="ECO:0007669"/>
    <property type="project" value="UniProtKB-UniRule"/>
</dbReference>
<dbReference type="SMART" id="SM00478">
    <property type="entry name" value="ENDO3c"/>
    <property type="match status" value="1"/>
</dbReference>
<dbReference type="GO" id="GO:0051539">
    <property type="term" value="F:4 iron, 4 sulfur cluster binding"/>
    <property type="evidence" value="ECO:0007669"/>
    <property type="project" value="UniProtKB-UniRule"/>
</dbReference>